<name>A0A0V8GBQ3_9BACL</name>
<dbReference type="EMBL" id="LNQL01000007">
    <property type="protein sequence ID" value="KSU47725.1"/>
    <property type="molecule type" value="Genomic_DNA"/>
</dbReference>
<proteinExistence type="predicted"/>
<evidence type="ECO:0000313" key="2">
    <source>
        <dbReference type="EMBL" id="KSU47725.1"/>
    </source>
</evidence>
<dbReference type="InterPro" id="IPR021354">
    <property type="entry name" value="DUF2975"/>
</dbReference>
<feature type="transmembrane region" description="Helical" evidence="1">
    <location>
        <begin position="48"/>
        <end position="73"/>
    </location>
</feature>
<dbReference type="Pfam" id="PF11188">
    <property type="entry name" value="DUF2975"/>
    <property type="match status" value="1"/>
</dbReference>
<gene>
    <name evidence="2" type="ORF">AS033_15855</name>
</gene>
<dbReference type="RefSeq" id="WP_058266075.1">
    <property type="nucleotide sequence ID" value="NZ_FMYN01000007.1"/>
</dbReference>
<feature type="transmembrane region" description="Helical" evidence="1">
    <location>
        <begin position="94"/>
        <end position="113"/>
    </location>
</feature>
<dbReference type="OrthoDB" id="1100174at2"/>
<organism evidence="2 3">
    <name type="scientific">Exiguobacterium indicum</name>
    <dbReference type="NCBI Taxonomy" id="296995"/>
    <lineage>
        <taxon>Bacteria</taxon>
        <taxon>Bacillati</taxon>
        <taxon>Bacillota</taxon>
        <taxon>Bacilli</taxon>
        <taxon>Bacillales</taxon>
        <taxon>Bacillales Family XII. Incertae Sedis</taxon>
        <taxon>Exiguobacterium</taxon>
    </lineage>
</organism>
<feature type="transmembrane region" description="Helical" evidence="1">
    <location>
        <begin position="9"/>
        <end position="28"/>
    </location>
</feature>
<dbReference type="Proteomes" id="UP000053797">
    <property type="component" value="Unassembled WGS sequence"/>
</dbReference>
<evidence type="ECO:0000313" key="3">
    <source>
        <dbReference type="Proteomes" id="UP000053797"/>
    </source>
</evidence>
<evidence type="ECO:0008006" key="4">
    <source>
        <dbReference type="Google" id="ProtNLM"/>
    </source>
</evidence>
<feature type="transmembrane region" description="Helical" evidence="1">
    <location>
        <begin position="119"/>
        <end position="140"/>
    </location>
</feature>
<sequence>MNPPKISILLLRTCLFAFFLGLLGLAIYGSFTLFKGLSNGVIFEKPGYVVLMVAYIALIPLLTSIFHGFRILNAFAKDFDSASSISSSLNIIKNSFLVIAVLAACMLPVFFYIGQADDAPGVVLLGITIVIFPLAISAVFRCLQYVLKKCTPL</sequence>
<accession>A0A0V8GBQ3</accession>
<keyword evidence="1" id="KW-0812">Transmembrane</keyword>
<keyword evidence="1" id="KW-0472">Membrane</keyword>
<evidence type="ECO:0000256" key="1">
    <source>
        <dbReference type="SAM" id="Phobius"/>
    </source>
</evidence>
<comment type="caution">
    <text evidence="2">The sequence shown here is derived from an EMBL/GenBank/DDBJ whole genome shotgun (WGS) entry which is preliminary data.</text>
</comment>
<keyword evidence="1" id="KW-1133">Transmembrane helix</keyword>
<dbReference type="AlphaFoldDB" id="A0A0V8GBQ3"/>
<reference evidence="2 3" key="1">
    <citation type="journal article" date="2015" name="Int. J. Syst. Evol. Microbiol.">
        <title>Exiguobacterium enclense sp. nov., isolated from sediment.</title>
        <authorList>
            <person name="Dastager S.G."/>
            <person name="Mawlankar R."/>
            <person name="Sonalkar V.V."/>
            <person name="Thorat M.N."/>
            <person name="Mual P."/>
            <person name="Verma A."/>
            <person name="Krishnamurthi S."/>
            <person name="Tang S.K."/>
            <person name="Li W.J."/>
        </authorList>
    </citation>
    <scope>NUCLEOTIDE SEQUENCE [LARGE SCALE GENOMIC DNA]</scope>
    <source>
        <strain evidence="2 3">NIO-1109</strain>
    </source>
</reference>
<protein>
    <recommendedName>
        <fullName evidence="4">DUF2975 domain-containing protein</fullName>
    </recommendedName>
</protein>